<feature type="coiled-coil region" evidence="3">
    <location>
        <begin position="363"/>
        <end position="406"/>
    </location>
</feature>
<dbReference type="PROSITE" id="PS51257">
    <property type="entry name" value="PROKAR_LIPOPROTEIN"/>
    <property type="match status" value="1"/>
</dbReference>
<sequence length="486" mass="53655">MTKKYGYTSFSMVGLLVFGLLAGGCSLAPQYHRPEAPVPRDWSAAQDLSQGKSEKGRSLGSLNWRDFVLDKDLQSVVQAALDHNRDLRQTLLNIEIVRAKYQIERSALAPGFGADGSLVRQRLGEVQSPTGNPKTQSTYQVGLGMSAFEIDLFGKVRNLSASALEEYLGTSEAAHAARISLVSQVIKAYINRAGAQMRYDLTKKTLETRKVSLELIRKRQYAGAASKLDYLEAMDLMEQAKADLELNALGLAQAENALGLLVGNSIRELPKPSSVERLLLEDDLAPGLSSDLLQRRPDILAAEHRLKARNADIGVARAAFFPSISLTGSFGNVSNELSSLFDSASRTWIFTPAIHLPIFTGGRNQANLEIAELRKDVAIAQYEKTIQTAFREVADALAARETLKREERARVDLVASSDESLKLSEARYNNGVDNHLRYLDAQRRSFANRLSLIETESRRRIALVDLFTVLGGSWDLKKHKSPKPEV</sequence>
<dbReference type="PATRIC" id="fig|1429043.3.peg.1114"/>
<protein>
    <submittedName>
        <fullName evidence="5">Membrane protein</fullName>
    </submittedName>
</protein>
<comment type="similarity">
    <text evidence="1 2">Belongs to the outer membrane factor (OMF) (TC 1.B.17) family.</text>
</comment>
<keyword evidence="2" id="KW-0812">Transmembrane</keyword>
<dbReference type="SUPFAM" id="SSF56954">
    <property type="entry name" value="Outer membrane efflux proteins (OEP)"/>
    <property type="match status" value="1"/>
</dbReference>
<keyword evidence="2" id="KW-0564">Palmitate</keyword>
<dbReference type="OrthoDB" id="9783163at2"/>
<keyword evidence="2" id="KW-1134">Transmembrane beta strand</keyword>
<evidence type="ECO:0000256" key="3">
    <source>
        <dbReference type="SAM" id="Coils"/>
    </source>
</evidence>
<proteinExistence type="inferred from homology"/>
<dbReference type="STRING" id="1429043.X474_05225"/>
<dbReference type="InParanoid" id="A0A0D2JHD0"/>
<dbReference type="RefSeq" id="WP_044347108.1">
    <property type="nucleotide sequence ID" value="NZ_AZAC01000004.1"/>
</dbReference>
<dbReference type="Gene3D" id="1.20.1600.10">
    <property type="entry name" value="Outer membrane efflux proteins (OEP)"/>
    <property type="match status" value="1"/>
</dbReference>
<evidence type="ECO:0000256" key="1">
    <source>
        <dbReference type="ARBA" id="ARBA00007613"/>
    </source>
</evidence>
<comment type="subcellular location">
    <subcellularLocation>
        <location evidence="2">Cell membrane</location>
        <topology evidence="2">Lipid-anchor</topology>
    </subcellularLocation>
</comment>
<feature type="region of interest" description="Disordered" evidence="4">
    <location>
        <begin position="36"/>
        <end position="58"/>
    </location>
</feature>
<dbReference type="GO" id="GO:0005886">
    <property type="term" value="C:plasma membrane"/>
    <property type="evidence" value="ECO:0007669"/>
    <property type="project" value="UniProtKB-SubCell"/>
</dbReference>
<dbReference type="InterPro" id="IPR010131">
    <property type="entry name" value="MdtP/NodT-like"/>
</dbReference>
<evidence type="ECO:0000313" key="5">
    <source>
        <dbReference type="EMBL" id="KIX15151.1"/>
    </source>
</evidence>
<dbReference type="Proteomes" id="UP000032233">
    <property type="component" value="Unassembled WGS sequence"/>
</dbReference>
<dbReference type="Gene3D" id="2.20.200.10">
    <property type="entry name" value="Outer membrane efflux proteins (OEP)"/>
    <property type="match status" value="1"/>
</dbReference>
<evidence type="ECO:0000256" key="4">
    <source>
        <dbReference type="SAM" id="MobiDB-lite"/>
    </source>
</evidence>
<evidence type="ECO:0000256" key="2">
    <source>
        <dbReference type="RuleBase" id="RU362097"/>
    </source>
</evidence>
<dbReference type="PANTHER" id="PTHR30203:SF32">
    <property type="entry name" value="CATION EFFLUX SYSTEM PROTEIN CUSC"/>
    <property type="match status" value="1"/>
</dbReference>
<gene>
    <name evidence="5" type="ORF">X474_05225</name>
</gene>
<reference evidence="5 6" key="1">
    <citation type="submission" date="2013-11" db="EMBL/GenBank/DDBJ databases">
        <title>Metagenomic analysis of a methanogenic consortium involved in long chain n-alkane degradation.</title>
        <authorList>
            <person name="Davidova I.A."/>
            <person name="Callaghan A.V."/>
            <person name="Wawrik B."/>
            <person name="Pruitt S."/>
            <person name="Marks C."/>
            <person name="Duncan K.E."/>
            <person name="Suflita J.M."/>
        </authorList>
    </citation>
    <scope>NUCLEOTIDE SEQUENCE [LARGE SCALE GENOMIC DNA]</scope>
    <source>
        <strain evidence="5 6">SPR</strain>
    </source>
</reference>
<keyword evidence="2" id="KW-0472">Membrane</keyword>
<dbReference type="AlphaFoldDB" id="A0A0D2JHD0"/>
<dbReference type="PANTHER" id="PTHR30203">
    <property type="entry name" value="OUTER MEMBRANE CATION EFFLUX PROTEIN"/>
    <property type="match status" value="1"/>
</dbReference>
<dbReference type="EMBL" id="AZAC01000004">
    <property type="protein sequence ID" value="KIX15151.1"/>
    <property type="molecule type" value="Genomic_DNA"/>
</dbReference>
<dbReference type="GO" id="GO:0015562">
    <property type="term" value="F:efflux transmembrane transporter activity"/>
    <property type="evidence" value="ECO:0007669"/>
    <property type="project" value="InterPro"/>
</dbReference>
<keyword evidence="3" id="KW-0175">Coiled coil</keyword>
<comment type="caution">
    <text evidence="5">The sequence shown here is derived from an EMBL/GenBank/DDBJ whole genome shotgun (WGS) entry which is preliminary data.</text>
</comment>
<evidence type="ECO:0000313" key="6">
    <source>
        <dbReference type="Proteomes" id="UP000032233"/>
    </source>
</evidence>
<dbReference type="Pfam" id="PF02321">
    <property type="entry name" value="OEP"/>
    <property type="match status" value="2"/>
</dbReference>
<name>A0A0D2JHD0_9BACT</name>
<keyword evidence="2" id="KW-0449">Lipoprotein</keyword>
<keyword evidence="6" id="KW-1185">Reference proteome</keyword>
<dbReference type="InterPro" id="IPR003423">
    <property type="entry name" value="OMP_efflux"/>
</dbReference>
<accession>A0A0D2JHD0</accession>
<organism evidence="5 6">
    <name type="scientific">Dethiosulfatarculus sandiegensis</name>
    <dbReference type="NCBI Taxonomy" id="1429043"/>
    <lineage>
        <taxon>Bacteria</taxon>
        <taxon>Pseudomonadati</taxon>
        <taxon>Thermodesulfobacteriota</taxon>
        <taxon>Desulfarculia</taxon>
        <taxon>Desulfarculales</taxon>
        <taxon>Desulfarculaceae</taxon>
        <taxon>Dethiosulfatarculus</taxon>
    </lineage>
</organism>
<dbReference type="NCBIfam" id="TIGR01845">
    <property type="entry name" value="outer_NodT"/>
    <property type="match status" value="1"/>
</dbReference>